<dbReference type="RefSeq" id="WP_152307901.1">
    <property type="nucleotide sequence ID" value="NZ_CP043617.1"/>
</dbReference>
<protein>
    <submittedName>
        <fullName evidence="4">Porin family protein</fullName>
    </submittedName>
</protein>
<keyword evidence="5" id="KW-0614">Plasmid</keyword>
<name>A0A5P8P2I7_9BACT</name>
<dbReference type="Proteomes" id="UP000326944">
    <property type="component" value="Plasmid unnamed"/>
</dbReference>
<dbReference type="InterPro" id="IPR027385">
    <property type="entry name" value="Beta-barrel_OMP"/>
</dbReference>
<evidence type="ECO:0000313" key="5">
    <source>
        <dbReference type="EMBL" id="QFR50516.1"/>
    </source>
</evidence>
<evidence type="ECO:0000256" key="1">
    <source>
        <dbReference type="ARBA" id="ARBA00022729"/>
    </source>
</evidence>
<dbReference type="OrthoDB" id="5334856at2"/>
<reference evidence="4 7" key="1">
    <citation type="submission" date="2019-09" db="EMBL/GenBank/DDBJ databases">
        <title>Sulfurimonas gotlandica sp. nov., a chemoautotrophic and psychrotolerant epsilonproteobacterium isolated from a pelagic redoxcline, and an emended description of the genus Sulfurimonas.</title>
        <authorList>
            <person name="Wang S."/>
            <person name="Jiang L."/>
            <person name="Shao S."/>
        </authorList>
    </citation>
    <scope>NUCLEOTIDE SEQUENCE [LARGE SCALE GENOMIC DNA]</scope>
    <source>
        <strain evidence="4 7">GYSZ_1</strain>
        <plasmid evidence="5 7">unnamed</plasmid>
    </source>
</reference>
<keyword evidence="7" id="KW-1185">Reference proteome</keyword>
<evidence type="ECO:0000313" key="6">
    <source>
        <dbReference type="EMBL" id="QFR50532.1"/>
    </source>
</evidence>
<dbReference type="EMBL" id="CP043618">
    <property type="protein sequence ID" value="QFR50532.1"/>
    <property type="molecule type" value="Genomic_DNA"/>
</dbReference>
<feature type="domain" description="Outer membrane protein beta-barrel" evidence="3">
    <location>
        <begin position="10"/>
        <end position="172"/>
    </location>
</feature>
<accession>A0A5P8P2I7</accession>
<keyword evidence="1 2" id="KW-0732">Signal</keyword>
<sequence>MTDRLKKLLVAVLFAASASYAGSNDYTYDSSSLVAIEGGFTSMEVKNPSNLVTKDDFGTVGLKIGAQTRNVRMFVSFRNGFIDDDNYNYDYFYMYGAELQYLFNFSTSANFFIGASAGRISLRFDDATLNQRDYATNYTGGDLGFNIHMNENFDFELGARFINLLDSEHTLSGVKYTFDDITMGYMSIIFKYQMD</sequence>
<dbReference type="Gene3D" id="2.40.160.20">
    <property type="match status" value="1"/>
</dbReference>
<gene>
    <name evidence="4" type="ORF">FJR48_09540</name>
    <name evidence="5" type="ORF">FJR48_11955</name>
    <name evidence="6" type="ORF">FJR48_12070</name>
</gene>
<evidence type="ECO:0000313" key="7">
    <source>
        <dbReference type="Proteomes" id="UP000326944"/>
    </source>
</evidence>
<dbReference type="KEGG" id="sulg:FJR48_12070"/>
<feature type="signal peptide" evidence="2">
    <location>
        <begin position="1"/>
        <end position="21"/>
    </location>
</feature>
<dbReference type="KEGG" id="sulg:FJR48_09540"/>
<evidence type="ECO:0000259" key="3">
    <source>
        <dbReference type="Pfam" id="PF13505"/>
    </source>
</evidence>
<dbReference type="Proteomes" id="UP000326944">
    <property type="component" value="Chromosome"/>
</dbReference>
<geneLocation type="plasmid" evidence="5 7">
    <name>unnamed</name>
</geneLocation>
<evidence type="ECO:0000256" key="2">
    <source>
        <dbReference type="SAM" id="SignalP"/>
    </source>
</evidence>
<evidence type="ECO:0000313" key="4">
    <source>
        <dbReference type="EMBL" id="QFR49953.1"/>
    </source>
</evidence>
<dbReference type="KEGG" id="sulg:FJR48_11955"/>
<dbReference type="InterPro" id="IPR011250">
    <property type="entry name" value="OMP/PagP_B-barrel"/>
</dbReference>
<dbReference type="EMBL" id="CP043618">
    <property type="protein sequence ID" value="QFR50516.1"/>
    <property type="molecule type" value="Genomic_DNA"/>
</dbReference>
<dbReference type="EMBL" id="CP043617">
    <property type="protein sequence ID" value="QFR49953.1"/>
    <property type="molecule type" value="Genomic_DNA"/>
</dbReference>
<proteinExistence type="predicted"/>
<dbReference type="AlphaFoldDB" id="A0A5P8P2I7"/>
<organism evidence="4 7">
    <name type="scientific">Sulfurimonas lithotrophica</name>
    <dbReference type="NCBI Taxonomy" id="2590022"/>
    <lineage>
        <taxon>Bacteria</taxon>
        <taxon>Pseudomonadati</taxon>
        <taxon>Campylobacterota</taxon>
        <taxon>Epsilonproteobacteria</taxon>
        <taxon>Campylobacterales</taxon>
        <taxon>Sulfurimonadaceae</taxon>
        <taxon>Sulfurimonas</taxon>
    </lineage>
</organism>
<dbReference type="Pfam" id="PF13505">
    <property type="entry name" value="OMP_b-brl"/>
    <property type="match status" value="1"/>
</dbReference>
<dbReference type="SUPFAM" id="SSF56925">
    <property type="entry name" value="OMPA-like"/>
    <property type="match status" value="1"/>
</dbReference>
<feature type="chain" id="PRO_5044097738" evidence="2">
    <location>
        <begin position="22"/>
        <end position="195"/>
    </location>
</feature>